<dbReference type="VEuPathDB" id="FungiDB:BTJ68_13880"/>
<feature type="transmembrane region" description="Helical" evidence="8">
    <location>
        <begin position="314"/>
        <end position="334"/>
    </location>
</feature>
<evidence type="ECO:0008006" key="12">
    <source>
        <dbReference type="Google" id="ProtNLM"/>
    </source>
</evidence>
<dbReference type="Pfam" id="PF02535">
    <property type="entry name" value="Zip"/>
    <property type="match status" value="1"/>
</dbReference>
<evidence type="ECO:0000256" key="1">
    <source>
        <dbReference type="ARBA" id="ARBA00004127"/>
    </source>
</evidence>
<evidence type="ECO:0000256" key="6">
    <source>
        <dbReference type="ARBA" id="ARBA00023136"/>
    </source>
</evidence>
<feature type="signal peptide" evidence="9">
    <location>
        <begin position="1"/>
        <end position="19"/>
    </location>
</feature>
<comment type="caution">
    <text evidence="10">The sequence shown here is derived from an EMBL/GenBank/DDBJ whole genome shotgun (WGS) entry which is preliminary data.</text>
</comment>
<feature type="transmembrane region" description="Helical" evidence="8">
    <location>
        <begin position="36"/>
        <end position="56"/>
    </location>
</feature>
<dbReference type="InterPro" id="IPR045891">
    <property type="entry name" value="ZIP9"/>
</dbReference>
<dbReference type="GO" id="GO:0046873">
    <property type="term" value="F:metal ion transmembrane transporter activity"/>
    <property type="evidence" value="ECO:0007669"/>
    <property type="project" value="InterPro"/>
</dbReference>
<evidence type="ECO:0000256" key="9">
    <source>
        <dbReference type="SAM" id="SignalP"/>
    </source>
</evidence>
<name>A0A1Z5SQR5_HORWE</name>
<keyword evidence="11" id="KW-1185">Reference proteome</keyword>
<feature type="chain" id="PRO_5012261303" description="Zinc/iron permease" evidence="9">
    <location>
        <begin position="20"/>
        <end position="462"/>
    </location>
</feature>
<feature type="transmembrane region" description="Helical" evidence="8">
    <location>
        <begin position="354"/>
        <end position="372"/>
    </location>
</feature>
<keyword evidence="3 8" id="KW-0812">Transmembrane</keyword>
<dbReference type="OrthoDB" id="19859at2759"/>
<dbReference type="GO" id="GO:0000139">
    <property type="term" value="C:Golgi membrane"/>
    <property type="evidence" value="ECO:0007669"/>
    <property type="project" value="UniProtKB-SubCell"/>
</dbReference>
<dbReference type="AlphaFoldDB" id="A0A1Z5SQR5"/>
<keyword evidence="5" id="KW-0333">Golgi apparatus</keyword>
<evidence type="ECO:0000256" key="5">
    <source>
        <dbReference type="ARBA" id="ARBA00023034"/>
    </source>
</evidence>
<evidence type="ECO:0000256" key="3">
    <source>
        <dbReference type="ARBA" id="ARBA00022692"/>
    </source>
</evidence>
<sequence>MWDGLFTLLFLCLVMGGASFAAGALPLSFSLSARQLRLLTALGTGVLVGTSLIVIIPEGIETLYSAGGKGHAHGERAVARSLQARAVEPGHVVGAYNGIQPIPAVVARADEGHPSDKNPGFVTGPDDRFEQAEENIGQVSPTHPPSASTSNAHDEDHEPHDREPHAWVGISLITGFILMYLIDTLPQHLAQPTPPRRFSINLTSFNLSRPTSDPITSEPDTPTRDTFPSTTGTSSPHTPHLHPHHHRPSSTTLGLVIHAAADGIALGASSTTTSSSRNLSLIIFLALLIHKTPAAFGLTTTLLKQGLSKRRARYHLLIFSLAAPVGALVTWFGAGFLGYRGGGGEMVDGGGKEFSVGVLLLFSAGTFLYVAMHAMQESSSSAASSGDGEGEEEEGMGGPSAGGGYGHLGSGGMEEIYGARPVRGEAGTLGRRGKATGMVDSLVTVGGMLLPLLTQLRGGHAH</sequence>
<protein>
    <recommendedName>
        <fullName evidence="12">Zinc/iron permease</fullName>
    </recommendedName>
</protein>
<keyword evidence="4 8" id="KW-1133">Transmembrane helix</keyword>
<feature type="compositionally biased region" description="Low complexity" evidence="7">
    <location>
        <begin position="228"/>
        <end position="238"/>
    </location>
</feature>
<reference evidence="10 11" key="1">
    <citation type="submission" date="2017-01" db="EMBL/GenBank/DDBJ databases">
        <title>The recent genome duplication of the halophilic yeast Hortaea werneckii: insights from long-read sequencing.</title>
        <authorList>
            <person name="Sinha S."/>
            <person name="Flibotte S."/>
            <person name="Neira M."/>
            <person name="Lenassi M."/>
            <person name="Gostincar C."/>
            <person name="Stajich J.E."/>
            <person name="Nislow C.E."/>
        </authorList>
    </citation>
    <scope>NUCLEOTIDE SEQUENCE [LARGE SCALE GENOMIC DNA]</scope>
    <source>
        <strain evidence="10 11">EXF-2000</strain>
    </source>
</reference>
<dbReference type="PANTHER" id="PTHR16133:SF0">
    <property type="entry name" value="ZINC_IRON REGULATED TRANSPORTER-RELATED PROTEIN 102B, ISOFORM E"/>
    <property type="match status" value="1"/>
</dbReference>
<feature type="region of interest" description="Disordered" evidence="7">
    <location>
        <begin position="380"/>
        <end position="404"/>
    </location>
</feature>
<feature type="transmembrane region" description="Helical" evidence="8">
    <location>
        <begin position="279"/>
        <end position="302"/>
    </location>
</feature>
<keyword evidence="9" id="KW-0732">Signal</keyword>
<dbReference type="InParanoid" id="A0A1Z5SQR5"/>
<evidence type="ECO:0000313" key="10">
    <source>
        <dbReference type="EMBL" id="OTA23071.1"/>
    </source>
</evidence>
<feature type="compositionally biased region" description="Basic residues" evidence="7">
    <location>
        <begin position="239"/>
        <end position="248"/>
    </location>
</feature>
<dbReference type="PANTHER" id="PTHR16133">
    <property type="entry name" value="SOLUTE CARRIER FAMILY 39 ZINC TRANSPORTER , MEMBER 9-RELATED"/>
    <property type="match status" value="1"/>
</dbReference>
<evidence type="ECO:0000256" key="4">
    <source>
        <dbReference type="ARBA" id="ARBA00022989"/>
    </source>
</evidence>
<accession>A0A1Z5SQR5</accession>
<dbReference type="GO" id="GO:0006829">
    <property type="term" value="P:zinc ion transport"/>
    <property type="evidence" value="ECO:0007669"/>
    <property type="project" value="InterPro"/>
</dbReference>
<feature type="region of interest" description="Disordered" evidence="7">
    <location>
        <begin position="137"/>
        <end position="163"/>
    </location>
</feature>
<keyword evidence="6 8" id="KW-0472">Membrane</keyword>
<evidence type="ECO:0000256" key="7">
    <source>
        <dbReference type="SAM" id="MobiDB-lite"/>
    </source>
</evidence>
<proteinExistence type="predicted"/>
<feature type="compositionally biased region" description="Basic and acidic residues" evidence="7">
    <location>
        <begin position="152"/>
        <end position="163"/>
    </location>
</feature>
<dbReference type="EMBL" id="MUNK01000322">
    <property type="protein sequence ID" value="OTA23071.1"/>
    <property type="molecule type" value="Genomic_DNA"/>
</dbReference>
<evidence type="ECO:0000256" key="8">
    <source>
        <dbReference type="SAM" id="Phobius"/>
    </source>
</evidence>
<feature type="compositionally biased region" description="Polar residues" evidence="7">
    <location>
        <begin position="204"/>
        <end position="227"/>
    </location>
</feature>
<dbReference type="InterPro" id="IPR003689">
    <property type="entry name" value="ZIP"/>
</dbReference>
<comment type="subcellular location">
    <subcellularLocation>
        <location evidence="1">Endomembrane system</location>
        <topology evidence="1">Multi-pass membrane protein</topology>
    </subcellularLocation>
    <subcellularLocation>
        <location evidence="2">Golgi apparatus membrane</location>
    </subcellularLocation>
</comment>
<evidence type="ECO:0000256" key="2">
    <source>
        <dbReference type="ARBA" id="ARBA00004394"/>
    </source>
</evidence>
<evidence type="ECO:0000313" key="11">
    <source>
        <dbReference type="Proteomes" id="UP000194280"/>
    </source>
</evidence>
<feature type="compositionally biased region" description="Polar residues" evidence="7">
    <location>
        <begin position="137"/>
        <end position="151"/>
    </location>
</feature>
<organism evidence="10 11">
    <name type="scientific">Hortaea werneckii EXF-2000</name>
    <dbReference type="NCBI Taxonomy" id="1157616"/>
    <lineage>
        <taxon>Eukaryota</taxon>
        <taxon>Fungi</taxon>
        <taxon>Dikarya</taxon>
        <taxon>Ascomycota</taxon>
        <taxon>Pezizomycotina</taxon>
        <taxon>Dothideomycetes</taxon>
        <taxon>Dothideomycetidae</taxon>
        <taxon>Mycosphaerellales</taxon>
        <taxon>Teratosphaeriaceae</taxon>
        <taxon>Hortaea</taxon>
    </lineage>
</organism>
<dbReference type="STRING" id="1157616.A0A1Z5SQR5"/>
<gene>
    <name evidence="10" type="ORF">BTJ68_13880</name>
</gene>
<feature type="region of interest" description="Disordered" evidence="7">
    <location>
        <begin position="204"/>
        <end position="249"/>
    </location>
</feature>
<dbReference type="Proteomes" id="UP000194280">
    <property type="component" value="Unassembled WGS sequence"/>
</dbReference>